<keyword evidence="1" id="KW-0175">Coiled coil</keyword>
<feature type="coiled-coil region" evidence="1">
    <location>
        <begin position="56"/>
        <end position="125"/>
    </location>
</feature>
<organism evidence="2 3">
    <name type="scientific">Henosepilachna vigintioctopunctata</name>
    <dbReference type="NCBI Taxonomy" id="420089"/>
    <lineage>
        <taxon>Eukaryota</taxon>
        <taxon>Metazoa</taxon>
        <taxon>Ecdysozoa</taxon>
        <taxon>Arthropoda</taxon>
        <taxon>Hexapoda</taxon>
        <taxon>Insecta</taxon>
        <taxon>Pterygota</taxon>
        <taxon>Neoptera</taxon>
        <taxon>Endopterygota</taxon>
        <taxon>Coleoptera</taxon>
        <taxon>Polyphaga</taxon>
        <taxon>Cucujiformia</taxon>
        <taxon>Coccinelloidea</taxon>
        <taxon>Coccinellidae</taxon>
        <taxon>Epilachninae</taxon>
        <taxon>Epilachnini</taxon>
        <taxon>Henosepilachna</taxon>
    </lineage>
</organism>
<evidence type="ECO:0000256" key="1">
    <source>
        <dbReference type="SAM" id="Coils"/>
    </source>
</evidence>
<accession>A0AAW1TZ47</accession>
<dbReference type="EMBL" id="JARQZJ010000016">
    <property type="protein sequence ID" value="KAK9873155.1"/>
    <property type="molecule type" value="Genomic_DNA"/>
</dbReference>
<proteinExistence type="predicted"/>
<dbReference type="Proteomes" id="UP001431783">
    <property type="component" value="Unassembled WGS sequence"/>
</dbReference>
<name>A0AAW1TZ47_9CUCU</name>
<reference evidence="2 3" key="1">
    <citation type="submission" date="2023-03" db="EMBL/GenBank/DDBJ databases">
        <title>Genome insight into feeding habits of ladybird beetles.</title>
        <authorList>
            <person name="Li H.-S."/>
            <person name="Huang Y.-H."/>
            <person name="Pang H."/>
        </authorList>
    </citation>
    <scope>NUCLEOTIDE SEQUENCE [LARGE SCALE GENOMIC DNA]</scope>
    <source>
        <strain evidence="2">SYSU_2023b</strain>
        <tissue evidence="2">Whole body</tissue>
    </source>
</reference>
<gene>
    <name evidence="2" type="ORF">WA026_021388</name>
</gene>
<evidence type="ECO:0000313" key="3">
    <source>
        <dbReference type="Proteomes" id="UP001431783"/>
    </source>
</evidence>
<evidence type="ECO:0000313" key="2">
    <source>
        <dbReference type="EMBL" id="KAK9873155.1"/>
    </source>
</evidence>
<dbReference type="AlphaFoldDB" id="A0AAW1TZ47"/>
<comment type="caution">
    <text evidence="2">The sequence shown here is derived from an EMBL/GenBank/DDBJ whole genome shotgun (WGS) entry which is preliminary data.</text>
</comment>
<keyword evidence="3" id="KW-1185">Reference proteome</keyword>
<protein>
    <submittedName>
        <fullName evidence="2">Uncharacterized protein</fullName>
    </submittedName>
</protein>
<sequence>MCYLTATAVETRTARNVGDFTASEEKCFPLLKRKILLYCPECRKEAGDINRGENCKIENEVKLEQKNSENKKLLKENDQLKKTIEKIEIENRNLQNGWDKLKEDKDNLETVITTLKEQITHLNEKIQRCS</sequence>
<dbReference type="Gene3D" id="1.20.5.1000">
    <property type="entry name" value="arf6 gtpase in complex with a specific effector, jip4"/>
    <property type="match status" value="1"/>
</dbReference>